<evidence type="ECO:0000256" key="12">
    <source>
        <dbReference type="ARBA" id="ARBA00049878"/>
    </source>
</evidence>
<dbReference type="Proteomes" id="UP000605148">
    <property type="component" value="Unassembled WGS sequence"/>
</dbReference>
<evidence type="ECO:0000256" key="4">
    <source>
        <dbReference type="ARBA" id="ARBA00013858"/>
    </source>
</evidence>
<dbReference type="RefSeq" id="WP_150493930.1">
    <property type="nucleotide sequence ID" value="NZ_BMFA01000001.1"/>
</dbReference>
<evidence type="ECO:0000256" key="1">
    <source>
        <dbReference type="ARBA" id="ARBA00005046"/>
    </source>
</evidence>
<dbReference type="InterPro" id="IPR036563">
    <property type="entry name" value="MoaE_sf"/>
</dbReference>
<dbReference type="CDD" id="cd00756">
    <property type="entry name" value="MoaE"/>
    <property type="match status" value="1"/>
</dbReference>
<dbReference type="GO" id="GO:0006777">
    <property type="term" value="P:Mo-molybdopterin cofactor biosynthetic process"/>
    <property type="evidence" value="ECO:0007669"/>
    <property type="project" value="UniProtKB-KW"/>
</dbReference>
<comment type="caution">
    <text evidence="13">The sequence shown here is derived from an EMBL/GenBank/DDBJ whole genome shotgun (WGS) entry which is preliminary data.</text>
</comment>
<keyword evidence="14" id="KW-1185">Reference proteome</keyword>
<dbReference type="Pfam" id="PF02391">
    <property type="entry name" value="MoaE"/>
    <property type="match status" value="1"/>
</dbReference>
<comment type="catalytic activity">
    <reaction evidence="12">
        <text>2 [molybdopterin-synthase sulfur-carrier protein]-C-terminal-Gly-aminoethanethioate + cyclic pyranopterin phosphate + H2O = molybdopterin + 2 [molybdopterin-synthase sulfur-carrier protein]-C-terminal Gly-Gly + 2 H(+)</text>
        <dbReference type="Rhea" id="RHEA:26333"/>
        <dbReference type="Rhea" id="RHEA-COMP:12202"/>
        <dbReference type="Rhea" id="RHEA-COMP:19907"/>
        <dbReference type="ChEBI" id="CHEBI:15377"/>
        <dbReference type="ChEBI" id="CHEBI:15378"/>
        <dbReference type="ChEBI" id="CHEBI:58698"/>
        <dbReference type="ChEBI" id="CHEBI:59648"/>
        <dbReference type="ChEBI" id="CHEBI:90778"/>
        <dbReference type="ChEBI" id="CHEBI:232372"/>
        <dbReference type="EC" id="2.8.1.12"/>
    </reaction>
</comment>
<dbReference type="EC" id="2.8.1.12" evidence="3"/>
<evidence type="ECO:0000256" key="9">
    <source>
        <dbReference type="ARBA" id="ARBA00030407"/>
    </source>
</evidence>
<protein>
    <recommendedName>
        <fullName evidence="4">Molybdopterin synthase catalytic subunit</fullName>
        <ecNumber evidence="3">2.8.1.12</ecNumber>
    </recommendedName>
    <alternativeName>
        <fullName evidence="10">MPT synthase subunit 2</fullName>
    </alternativeName>
    <alternativeName>
        <fullName evidence="8">Molybdenum cofactor biosynthesis protein E</fullName>
    </alternativeName>
    <alternativeName>
        <fullName evidence="9">Molybdopterin-converting factor large subunit</fullName>
    </alternativeName>
    <alternativeName>
        <fullName evidence="11">Molybdopterin-converting factor subunit 2</fullName>
    </alternativeName>
</protein>
<evidence type="ECO:0000256" key="7">
    <source>
        <dbReference type="ARBA" id="ARBA00026066"/>
    </source>
</evidence>
<dbReference type="GO" id="GO:0030366">
    <property type="term" value="F:molybdopterin synthase activity"/>
    <property type="evidence" value="ECO:0007669"/>
    <property type="project" value="UniProtKB-EC"/>
</dbReference>
<reference evidence="13" key="1">
    <citation type="journal article" date="2014" name="Int. J. Syst. Evol. Microbiol.">
        <title>Complete genome sequence of Corynebacterium casei LMG S-19264T (=DSM 44701T), isolated from a smear-ripened cheese.</title>
        <authorList>
            <consortium name="US DOE Joint Genome Institute (JGI-PGF)"/>
            <person name="Walter F."/>
            <person name="Albersmeier A."/>
            <person name="Kalinowski J."/>
            <person name="Ruckert C."/>
        </authorList>
    </citation>
    <scope>NUCLEOTIDE SEQUENCE</scope>
    <source>
        <strain evidence="13">CGMCC 1.12426</strain>
    </source>
</reference>
<keyword evidence="5" id="KW-0501">Molybdenum cofactor biosynthesis</keyword>
<evidence type="ECO:0000256" key="11">
    <source>
        <dbReference type="ARBA" id="ARBA00032474"/>
    </source>
</evidence>
<dbReference type="SUPFAM" id="SSF54690">
    <property type="entry name" value="Molybdopterin synthase subunit MoaE"/>
    <property type="match status" value="1"/>
</dbReference>
<evidence type="ECO:0000256" key="2">
    <source>
        <dbReference type="ARBA" id="ARBA00005426"/>
    </source>
</evidence>
<comment type="similarity">
    <text evidence="2">Belongs to the MoaE family.</text>
</comment>
<evidence type="ECO:0000256" key="8">
    <source>
        <dbReference type="ARBA" id="ARBA00029745"/>
    </source>
</evidence>
<evidence type="ECO:0000256" key="5">
    <source>
        <dbReference type="ARBA" id="ARBA00023150"/>
    </source>
</evidence>
<reference evidence="13" key="2">
    <citation type="submission" date="2020-09" db="EMBL/GenBank/DDBJ databases">
        <authorList>
            <person name="Sun Q."/>
            <person name="Zhou Y."/>
        </authorList>
    </citation>
    <scope>NUCLEOTIDE SEQUENCE</scope>
    <source>
        <strain evidence="13">CGMCC 1.12426</strain>
    </source>
</reference>
<evidence type="ECO:0000256" key="10">
    <source>
        <dbReference type="ARBA" id="ARBA00030781"/>
    </source>
</evidence>
<organism evidence="13 14">
    <name type="scientific">Roseibium aquae</name>
    <dbReference type="NCBI Taxonomy" id="1323746"/>
    <lineage>
        <taxon>Bacteria</taxon>
        <taxon>Pseudomonadati</taxon>
        <taxon>Pseudomonadota</taxon>
        <taxon>Alphaproteobacteria</taxon>
        <taxon>Hyphomicrobiales</taxon>
        <taxon>Stappiaceae</taxon>
        <taxon>Roseibium</taxon>
    </lineage>
</organism>
<dbReference type="OrthoDB" id="9803224at2"/>
<comment type="function">
    <text evidence="6">Converts molybdopterin precursor Z into molybdopterin. This requires the incorporation of two sulfur atoms into precursor Z to generate a dithiolene group. The sulfur is provided by MoaD.</text>
</comment>
<evidence type="ECO:0000313" key="14">
    <source>
        <dbReference type="Proteomes" id="UP000605148"/>
    </source>
</evidence>
<dbReference type="Gene3D" id="3.90.1170.40">
    <property type="entry name" value="Molybdopterin biosynthesis MoaE subunit"/>
    <property type="match status" value="1"/>
</dbReference>
<proteinExistence type="inferred from homology"/>
<dbReference type="AlphaFoldDB" id="A0A916T9C4"/>
<comment type="subunit">
    <text evidence="7">Heterotetramer of 2 MoaD subunits and 2 MoaE subunits. Also stable as homodimer. The enzyme changes between these two forms during catalysis.</text>
</comment>
<evidence type="ECO:0000256" key="3">
    <source>
        <dbReference type="ARBA" id="ARBA00011950"/>
    </source>
</evidence>
<evidence type="ECO:0000313" key="13">
    <source>
        <dbReference type="EMBL" id="GGB35100.1"/>
    </source>
</evidence>
<comment type="pathway">
    <text evidence="1">Cofactor biosynthesis; molybdopterin biosynthesis.</text>
</comment>
<dbReference type="InterPro" id="IPR003448">
    <property type="entry name" value="Mopterin_biosynth_MoaE"/>
</dbReference>
<sequence length="155" mass="16805">MTVRPSVRVEAKDFDVGAETASLRVGRTDIGAIVTFTGLCRDEGGRLAALELEHYPGMAEAEIRRIADAAIERWPLTGLTVIHRYGKIPPGGNIVLVIAASAHRQAAFEAASFLMDFLKTKAPFWKKEHLVSGESSGWVAARDEDDTAAGRWSAI</sequence>
<gene>
    <name evidence="13" type="ORF">GCM10011316_04030</name>
</gene>
<accession>A0A916T9C4</accession>
<evidence type="ECO:0000256" key="6">
    <source>
        <dbReference type="ARBA" id="ARBA00025448"/>
    </source>
</evidence>
<name>A0A916T9C4_9HYPH</name>
<dbReference type="EMBL" id="BMFA01000001">
    <property type="protein sequence ID" value="GGB35100.1"/>
    <property type="molecule type" value="Genomic_DNA"/>
</dbReference>
<dbReference type="PANTHER" id="PTHR23404">
    <property type="entry name" value="MOLYBDOPTERIN SYNTHASE RELATED"/>
    <property type="match status" value="1"/>
</dbReference>